<dbReference type="GO" id="GO:0004499">
    <property type="term" value="F:N,N-dimethylaniline monooxygenase activity"/>
    <property type="evidence" value="ECO:0007669"/>
    <property type="project" value="InterPro"/>
</dbReference>
<keyword evidence="4" id="KW-0503">Monooxygenase</keyword>
<evidence type="ECO:0000256" key="2">
    <source>
        <dbReference type="ARBA" id="ARBA00022827"/>
    </source>
</evidence>
<dbReference type="GO" id="GO:0050661">
    <property type="term" value="F:NADP binding"/>
    <property type="evidence" value="ECO:0007669"/>
    <property type="project" value="InterPro"/>
</dbReference>
<keyword evidence="3" id="KW-0560">Oxidoreductase</keyword>
<organism evidence="4 5">
    <name type="scientific">Acinetobacter populi</name>
    <dbReference type="NCBI Taxonomy" id="1582270"/>
    <lineage>
        <taxon>Bacteria</taxon>
        <taxon>Pseudomonadati</taxon>
        <taxon>Pseudomonadota</taxon>
        <taxon>Gammaproteobacteria</taxon>
        <taxon>Moraxellales</taxon>
        <taxon>Moraxellaceae</taxon>
        <taxon>Acinetobacter</taxon>
    </lineage>
</organism>
<dbReference type="PANTHER" id="PTHR42877:SF4">
    <property type="entry name" value="FAD_NAD(P)-BINDING DOMAIN-CONTAINING PROTEIN-RELATED"/>
    <property type="match status" value="1"/>
</dbReference>
<evidence type="ECO:0000256" key="3">
    <source>
        <dbReference type="ARBA" id="ARBA00023002"/>
    </source>
</evidence>
<reference evidence="4 5" key="1">
    <citation type="submission" date="2017-05" db="EMBL/GenBank/DDBJ databases">
        <title>Acinetobacter populi ANC 5415 (= PBJ7), whole genome shotgun sequencing project.</title>
        <authorList>
            <person name="Nemec A."/>
            <person name="Radolfova-Krizova L."/>
        </authorList>
    </citation>
    <scope>NUCLEOTIDE SEQUENCE [LARGE SCALE GENOMIC DNA]</scope>
    <source>
        <strain evidence="4 5">PBJ7</strain>
    </source>
</reference>
<dbReference type="RefSeq" id="WP_087619919.1">
    <property type="nucleotide sequence ID" value="NZ_NEXX01000002.1"/>
</dbReference>
<dbReference type="Gene3D" id="3.50.50.60">
    <property type="entry name" value="FAD/NAD(P)-binding domain"/>
    <property type="match status" value="2"/>
</dbReference>
<dbReference type="GO" id="GO:0050660">
    <property type="term" value="F:flavin adenine dinucleotide binding"/>
    <property type="evidence" value="ECO:0007669"/>
    <property type="project" value="InterPro"/>
</dbReference>
<dbReference type="PANTHER" id="PTHR42877">
    <property type="entry name" value="L-ORNITHINE N(5)-MONOOXYGENASE-RELATED"/>
    <property type="match status" value="1"/>
</dbReference>
<keyword evidence="5" id="KW-1185">Reference proteome</keyword>
<evidence type="ECO:0000256" key="1">
    <source>
        <dbReference type="ARBA" id="ARBA00022630"/>
    </source>
</evidence>
<dbReference type="InterPro" id="IPR020946">
    <property type="entry name" value="Flavin_mOase-like"/>
</dbReference>
<keyword evidence="1" id="KW-0285">Flavoprotein</keyword>
<dbReference type="AlphaFoldDB" id="A0A1Z9YYT3"/>
<protein>
    <submittedName>
        <fullName evidence="4">4-hydroxyacetophenone monooxygenase</fullName>
    </submittedName>
</protein>
<dbReference type="OrthoDB" id="312624at2"/>
<gene>
    <name evidence="4" type="ORF">CAP51_06265</name>
</gene>
<dbReference type="Pfam" id="PF00743">
    <property type="entry name" value="FMO-like"/>
    <property type="match status" value="1"/>
</dbReference>
<proteinExistence type="predicted"/>
<dbReference type="Proteomes" id="UP000196536">
    <property type="component" value="Unassembled WGS sequence"/>
</dbReference>
<evidence type="ECO:0000313" key="4">
    <source>
        <dbReference type="EMBL" id="OUY07366.1"/>
    </source>
</evidence>
<sequence length="511" mass="58546">MTTLTEKQQVTSVPNTIRQTGIAIIGSGFGGLAMAIRLLQTGYTDFMILEKSNEVGGTWRENKYPGAACDVQSHMYSFSFAPKTDWSKRYANCHEIHDYILDTTEKFGLRPYCHFNQEVIGAYYQEHSAQWRLEIKDQSPILAQFVVLASGPLHVPQIPKIKGIEKFKGKIFHSAQWDHTYDLKNKTVASIGTGGSAIQYVPEIASLVKQLYVFQRSAAWVIPRDERPYSNLSKTLFNKVPLLRKIHRARLYWSNESRVVPIFKPEIMKYGQKLVEAWIRYQVKDKEIARKLTPDYVMGCKRILISNKYYPTFNRKNVELVTDGIQEVTEDSIISSDGKVRKIDCIIYGTGFITDPRIYMKDFPCQGIDGHDLIQDWKDNAESYYGILTKGFPNLFQLVGPNTGLGHNSIIFMIEAQVEYILKVLNIMQKQGADSIEIKADVQDHFNQKVQKDLSHTVWNSGCNSWYTNAEGKNFSLWPGYTWKYWLETQSPDKNAFILRKAKTAPQLNIA</sequence>
<keyword evidence="2" id="KW-0274">FAD</keyword>
<name>A0A1Z9YYT3_9GAMM</name>
<accession>A0A1Z9YYT3</accession>
<dbReference type="SUPFAM" id="SSF51905">
    <property type="entry name" value="FAD/NAD(P)-binding domain"/>
    <property type="match status" value="1"/>
</dbReference>
<comment type="caution">
    <text evidence="4">The sequence shown here is derived from an EMBL/GenBank/DDBJ whole genome shotgun (WGS) entry which is preliminary data.</text>
</comment>
<evidence type="ECO:0000313" key="5">
    <source>
        <dbReference type="Proteomes" id="UP000196536"/>
    </source>
</evidence>
<dbReference type="EMBL" id="NEXX01000002">
    <property type="protein sequence ID" value="OUY07366.1"/>
    <property type="molecule type" value="Genomic_DNA"/>
</dbReference>
<dbReference type="InterPro" id="IPR051209">
    <property type="entry name" value="FAD-bind_Monooxygenase_sf"/>
</dbReference>
<dbReference type="InterPro" id="IPR036188">
    <property type="entry name" value="FAD/NAD-bd_sf"/>
</dbReference>